<dbReference type="RefSeq" id="WP_074950596.1">
    <property type="nucleotide sequence ID" value="NZ_BJXR01000016.1"/>
</dbReference>
<reference evidence="4 5" key="1">
    <citation type="submission" date="2016-10" db="EMBL/GenBank/DDBJ databases">
        <authorList>
            <person name="Varghese N."/>
            <person name="Submissions S."/>
        </authorList>
    </citation>
    <scope>NUCLEOTIDE SEQUENCE [LARGE SCALE GENOMIC DNA]</scope>
    <source>
        <strain evidence="4 5">DSM 16525</strain>
    </source>
</reference>
<dbReference type="Proteomes" id="UP000183760">
    <property type="component" value="Unassembled WGS sequence"/>
</dbReference>
<evidence type="ECO:0000259" key="2">
    <source>
        <dbReference type="PROSITE" id="PS50850"/>
    </source>
</evidence>
<protein>
    <recommendedName>
        <fullName evidence="2">Major facilitator superfamily (MFS) profile domain-containing protein</fullName>
    </recommendedName>
</protein>
<name>A0A511SX69_MYXFU</name>
<reference evidence="3 6" key="2">
    <citation type="submission" date="2019-07" db="EMBL/GenBank/DDBJ databases">
        <title>Whole genome shotgun sequence of Myxococcus fulvus NBRC 100333.</title>
        <authorList>
            <person name="Hosoyama A."/>
            <person name="Uohara A."/>
            <person name="Ohji S."/>
            <person name="Ichikawa N."/>
        </authorList>
    </citation>
    <scope>NUCLEOTIDE SEQUENCE [LARGE SCALE GENOMIC DNA]</scope>
    <source>
        <strain evidence="3 6">NBRC 100333</strain>
    </source>
</reference>
<evidence type="ECO:0000313" key="3">
    <source>
        <dbReference type="EMBL" id="GEN06510.1"/>
    </source>
</evidence>
<accession>A0A511SX69</accession>
<sequence length="98" mass="10547">MTLIELLVILGILAGAGVGAALGWSLHPLLSLVGLALGGWLGTFLMPVLGFVLVTVFTFLEEAPRWLFTRIRAVLSPRTARPPRDLAPDSTSSQHDRD</sequence>
<dbReference type="GO" id="GO:0022857">
    <property type="term" value="F:transmembrane transporter activity"/>
    <property type="evidence" value="ECO:0007669"/>
    <property type="project" value="InterPro"/>
</dbReference>
<evidence type="ECO:0000313" key="5">
    <source>
        <dbReference type="Proteomes" id="UP000183760"/>
    </source>
</evidence>
<gene>
    <name evidence="3" type="ORF">MFU01_15470</name>
    <name evidence="4" type="ORF">SAMN05443572_102378</name>
</gene>
<comment type="caution">
    <text evidence="3">The sequence shown here is derived from an EMBL/GenBank/DDBJ whole genome shotgun (WGS) entry which is preliminary data.</text>
</comment>
<proteinExistence type="predicted"/>
<feature type="domain" description="Major facilitator superfamily (MFS) profile" evidence="2">
    <location>
        <begin position="1"/>
        <end position="98"/>
    </location>
</feature>
<organism evidence="3 6">
    <name type="scientific">Myxococcus fulvus</name>
    <dbReference type="NCBI Taxonomy" id="33"/>
    <lineage>
        <taxon>Bacteria</taxon>
        <taxon>Pseudomonadati</taxon>
        <taxon>Myxococcota</taxon>
        <taxon>Myxococcia</taxon>
        <taxon>Myxococcales</taxon>
        <taxon>Cystobacterineae</taxon>
        <taxon>Myxococcaceae</taxon>
        <taxon>Myxococcus</taxon>
    </lineage>
</organism>
<keyword evidence="1" id="KW-1133">Transmembrane helix</keyword>
<evidence type="ECO:0000313" key="4">
    <source>
        <dbReference type="EMBL" id="SET46557.1"/>
    </source>
</evidence>
<keyword evidence="1" id="KW-0472">Membrane</keyword>
<keyword evidence="1" id="KW-0812">Transmembrane</keyword>
<dbReference type="Proteomes" id="UP000321514">
    <property type="component" value="Unassembled WGS sequence"/>
</dbReference>
<keyword evidence="5" id="KW-1185">Reference proteome</keyword>
<dbReference type="AlphaFoldDB" id="A0A511SX69"/>
<dbReference type="EMBL" id="BJXR01000016">
    <property type="protein sequence ID" value="GEN06510.1"/>
    <property type="molecule type" value="Genomic_DNA"/>
</dbReference>
<dbReference type="PROSITE" id="PS50850">
    <property type="entry name" value="MFS"/>
    <property type="match status" value="1"/>
</dbReference>
<dbReference type="EMBL" id="FOIB01000002">
    <property type="protein sequence ID" value="SET46557.1"/>
    <property type="molecule type" value="Genomic_DNA"/>
</dbReference>
<evidence type="ECO:0000256" key="1">
    <source>
        <dbReference type="SAM" id="Phobius"/>
    </source>
</evidence>
<feature type="transmembrane region" description="Helical" evidence="1">
    <location>
        <begin position="39"/>
        <end position="60"/>
    </location>
</feature>
<evidence type="ECO:0000313" key="6">
    <source>
        <dbReference type="Proteomes" id="UP000321514"/>
    </source>
</evidence>
<dbReference type="InterPro" id="IPR020846">
    <property type="entry name" value="MFS_dom"/>
</dbReference>